<sequence>MLIIAMFILLGLIAGYLFAQGARDTFLTVLSSLIFALSLSAAGLGAASGLGQLTMASPPYTLQSRSELMALNDFNGVQGRFFLGSGSINSKFQYVYYHRAEDGSIELGTADPERTKLYEEPREDAVMLRYTQDSSTTLWGIRRAGKPRAEIRVPEGTVLRGMQLDLR</sequence>
<protein>
    <submittedName>
        <fullName evidence="2">Uncharacterized protein</fullName>
    </submittedName>
</protein>
<dbReference type="Proteomes" id="UP000179258">
    <property type="component" value="Unassembled WGS sequence"/>
</dbReference>
<comment type="caution">
    <text evidence="2">The sequence shown here is derived from an EMBL/GenBank/DDBJ whole genome shotgun (WGS) entry which is preliminary data.</text>
</comment>
<keyword evidence="1" id="KW-0472">Membrane</keyword>
<evidence type="ECO:0000313" key="3">
    <source>
        <dbReference type="Proteomes" id="UP000179258"/>
    </source>
</evidence>
<gene>
    <name evidence="2" type="ORF">A3D59_04810</name>
</gene>
<reference evidence="2 3" key="1">
    <citation type="journal article" date="2016" name="Nat. Commun.">
        <title>Thousands of microbial genomes shed light on interconnected biogeochemical processes in an aquifer system.</title>
        <authorList>
            <person name="Anantharaman K."/>
            <person name="Brown C.T."/>
            <person name="Hug L.A."/>
            <person name="Sharon I."/>
            <person name="Castelle C.J."/>
            <person name="Probst A.J."/>
            <person name="Thomas B.C."/>
            <person name="Singh A."/>
            <person name="Wilkins M.J."/>
            <person name="Karaoz U."/>
            <person name="Brodie E.L."/>
            <person name="Williams K.H."/>
            <person name="Hubbard S.S."/>
            <person name="Banfield J.F."/>
        </authorList>
    </citation>
    <scope>NUCLEOTIDE SEQUENCE [LARGE SCALE GENOMIC DNA]</scope>
</reference>
<evidence type="ECO:0000256" key="1">
    <source>
        <dbReference type="SAM" id="Phobius"/>
    </source>
</evidence>
<organism evidence="2 3">
    <name type="scientific">Candidatus Wildermuthbacteria bacterium RIFCSPHIGHO2_02_FULL_47_17</name>
    <dbReference type="NCBI Taxonomy" id="1802452"/>
    <lineage>
        <taxon>Bacteria</taxon>
        <taxon>Candidatus Wildermuthiibacteriota</taxon>
    </lineage>
</organism>
<name>A0A1G2R649_9BACT</name>
<proteinExistence type="predicted"/>
<accession>A0A1G2R649</accession>
<evidence type="ECO:0000313" key="2">
    <source>
        <dbReference type="EMBL" id="OHA67722.1"/>
    </source>
</evidence>
<keyword evidence="1" id="KW-1133">Transmembrane helix</keyword>
<feature type="transmembrane region" description="Helical" evidence="1">
    <location>
        <begin position="29"/>
        <end position="50"/>
    </location>
</feature>
<keyword evidence="1" id="KW-0812">Transmembrane</keyword>
<dbReference type="AlphaFoldDB" id="A0A1G2R649"/>
<dbReference type="EMBL" id="MHTX01000035">
    <property type="protein sequence ID" value="OHA67722.1"/>
    <property type="molecule type" value="Genomic_DNA"/>
</dbReference>